<protein>
    <submittedName>
        <fullName evidence="2">Putative omega-amidase, chloroplastic</fullName>
    </submittedName>
</protein>
<dbReference type="PANTHER" id="PTHR23088:SF30">
    <property type="entry name" value="OMEGA-AMIDASE NIT2"/>
    <property type="match status" value="1"/>
</dbReference>
<dbReference type="GO" id="GO:0006528">
    <property type="term" value="P:asparagine metabolic process"/>
    <property type="evidence" value="ECO:0007669"/>
    <property type="project" value="TreeGrafter"/>
</dbReference>
<gene>
    <name evidence="2" type="ORF">COCNU_13G001380</name>
</gene>
<dbReference type="Gene3D" id="3.60.110.10">
    <property type="entry name" value="Carbon-nitrogen hydrolase"/>
    <property type="match status" value="2"/>
</dbReference>
<dbReference type="OrthoDB" id="10250282at2759"/>
<dbReference type="GO" id="GO:0050152">
    <property type="term" value="F:omega-amidase activity"/>
    <property type="evidence" value="ECO:0007669"/>
    <property type="project" value="TreeGrafter"/>
</dbReference>
<evidence type="ECO:0000313" key="2">
    <source>
        <dbReference type="EMBL" id="KAG1366348.1"/>
    </source>
</evidence>
<reference evidence="2" key="1">
    <citation type="journal article" date="2017" name="Gigascience">
        <title>The genome draft of coconut (Cocos nucifera).</title>
        <authorList>
            <person name="Xiao Y."/>
            <person name="Xu P."/>
            <person name="Fan H."/>
            <person name="Baudouin L."/>
            <person name="Xia W."/>
            <person name="Bocs S."/>
            <person name="Xu J."/>
            <person name="Li Q."/>
            <person name="Guo A."/>
            <person name="Zhou L."/>
            <person name="Li J."/>
            <person name="Wu Y."/>
            <person name="Ma Z."/>
            <person name="Armero A."/>
            <person name="Issali A.E."/>
            <person name="Liu N."/>
            <person name="Peng M."/>
            <person name="Yang Y."/>
        </authorList>
    </citation>
    <scope>NUCLEOTIDE SEQUENCE</scope>
    <source>
        <tissue evidence="2">Spear leaf of Hainan Tall coconut</tissue>
    </source>
</reference>
<dbReference type="GO" id="GO:0006541">
    <property type="term" value="P:glutamine metabolic process"/>
    <property type="evidence" value="ECO:0007669"/>
    <property type="project" value="TreeGrafter"/>
</dbReference>
<keyword evidence="3" id="KW-1185">Reference proteome</keyword>
<dbReference type="EMBL" id="CM017884">
    <property type="protein sequence ID" value="KAG1366348.1"/>
    <property type="molecule type" value="Genomic_DNA"/>
</dbReference>
<evidence type="ECO:0000313" key="3">
    <source>
        <dbReference type="Proteomes" id="UP000797356"/>
    </source>
</evidence>
<reference evidence="2" key="2">
    <citation type="submission" date="2019-07" db="EMBL/GenBank/DDBJ databases">
        <authorList>
            <person name="Yang Y."/>
            <person name="Bocs S."/>
            <person name="Baudouin L."/>
        </authorList>
    </citation>
    <scope>NUCLEOTIDE SEQUENCE</scope>
    <source>
        <tissue evidence="2">Spear leaf of Hainan Tall coconut</tissue>
    </source>
</reference>
<comment type="caution">
    <text evidence="2">The sequence shown here is derived from an EMBL/GenBank/DDBJ whole genome shotgun (WGS) entry which is preliminary data.</text>
</comment>
<dbReference type="PROSITE" id="PS50263">
    <property type="entry name" value="CN_HYDROLASE"/>
    <property type="match status" value="1"/>
</dbReference>
<dbReference type="Pfam" id="PF00795">
    <property type="entry name" value="CN_hydrolase"/>
    <property type="match status" value="1"/>
</dbReference>
<proteinExistence type="predicted"/>
<dbReference type="SUPFAM" id="SSF56317">
    <property type="entry name" value="Carbon-nitrogen hydrolase"/>
    <property type="match status" value="2"/>
</dbReference>
<accession>A0A8K0NB65</accession>
<dbReference type="Proteomes" id="UP000797356">
    <property type="component" value="Chromosome 13"/>
</dbReference>
<evidence type="ECO:0000259" key="1">
    <source>
        <dbReference type="PROSITE" id="PS50263"/>
    </source>
</evidence>
<organism evidence="2 3">
    <name type="scientific">Cocos nucifera</name>
    <name type="common">Coconut palm</name>
    <dbReference type="NCBI Taxonomy" id="13894"/>
    <lineage>
        <taxon>Eukaryota</taxon>
        <taxon>Viridiplantae</taxon>
        <taxon>Streptophyta</taxon>
        <taxon>Embryophyta</taxon>
        <taxon>Tracheophyta</taxon>
        <taxon>Spermatophyta</taxon>
        <taxon>Magnoliopsida</taxon>
        <taxon>Liliopsida</taxon>
        <taxon>Arecaceae</taxon>
        <taxon>Arecoideae</taxon>
        <taxon>Cocoseae</taxon>
        <taxon>Attaleinae</taxon>
        <taxon>Cocos</taxon>
    </lineage>
</organism>
<dbReference type="AlphaFoldDB" id="A0A8K0NB65"/>
<name>A0A8K0NB65_COCNU</name>
<feature type="domain" description="CN hydrolase" evidence="1">
    <location>
        <begin position="121"/>
        <end position="247"/>
    </location>
</feature>
<dbReference type="GO" id="GO:0006107">
    <property type="term" value="P:oxaloacetate metabolic process"/>
    <property type="evidence" value="ECO:0007669"/>
    <property type="project" value="TreeGrafter"/>
</dbReference>
<dbReference type="GO" id="GO:0005739">
    <property type="term" value="C:mitochondrion"/>
    <property type="evidence" value="ECO:0007669"/>
    <property type="project" value="TreeGrafter"/>
</dbReference>
<dbReference type="PANTHER" id="PTHR23088">
    <property type="entry name" value="NITRILASE-RELATED"/>
    <property type="match status" value="1"/>
</dbReference>
<sequence>MRVGLGFLSSSAALLTADLFRSSHLPLKRLLLPSISPNRIPARPPPPSRQPLAFAFFSAMASTHKPEDARVPPALHLTTPPFKIGLCQLAVTADKERNIVHARKAIEEAAGKGAKLVLLPFKIGLCQLAVTADKERNIVHARKAIEEAAGKGAKLVLLPVGNMELPYSNDSFPIYAEDIEAGGDADPSFSMLSDVACSLQITIVGGSIPECSGDCLYNTCCVFGAYGNLKGKHRKVHYVNGSDASCI</sequence>
<dbReference type="InterPro" id="IPR036526">
    <property type="entry name" value="C-N_Hydrolase_sf"/>
</dbReference>
<dbReference type="InterPro" id="IPR003010">
    <property type="entry name" value="C-N_Hydrolase"/>
</dbReference>